<accession>A0AAD7MYP2</accession>
<sequence>MTLVKPIKSSTNGIYDPISRLVYGTVPQHGGSGDFFKVWNMDGAPTCKSRPSWMVPQHVEDGDFFKVWNMDGAPTRENRPSLDRWCPNMDGAPTPGNGLFPRVGAQFLLKIFKMTAILKIFDKN</sequence>
<dbReference type="AlphaFoldDB" id="A0AAD7MYP2"/>
<name>A0AAD7MYP2_9AGAR</name>
<gene>
    <name evidence="1" type="ORF">B0H16DRAFT_1466030</name>
</gene>
<comment type="caution">
    <text evidence="1">The sequence shown here is derived from an EMBL/GenBank/DDBJ whole genome shotgun (WGS) entry which is preliminary data.</text>
</comment>
<evidence type="ECO:0000313" key="2">
    <source>
        <dbReference type="Proteomes" id="UP001215598"/>
    </source>
</evidence>
<dbReference type="EMBL" id="JARKIB010000114">
    <property type="protein sequence ID" value="KAJ7738005.1"/>
    <property type="molecule type" value="Genomic_DNA"/>
</dbReference>
<organism evidence="1 2">
    <name type="scientific">Mycena metata</name>
    <dbReference type="NCBI Taxonomy" id="1033252"/>
    <lineage>
        <taxon>Eukaryota</taxon>
        <taxon>Fungi</taxon>
        <taxon>Dikarya</taxon>
        <taxon>Basidiomycota</taxon>
        <taxon>Agaricomycotina</taxon>
        <taxon>Agaricomycetes</taxon>
        <taxon>Agaricomycetidae</taxon>
        <taxon>Agaricales</taxon>
        <taxon>Marasmiineae</taxon>
        <taxon>Mycenaceae</taxon>
        <taxon>Mycena</taxon>
    </lineage>
</organism>
<keyword evidence="2" id="KW-1185">Reference proteome</keyword>
<proteinExistence type="predicted"/>
<reference evidence="1" key="1">
    <citation type="submission" date="2023-03" db="EMBL/GenBank/DDBJ databases">
        <title>Massive genome expansion in bonnet fungi (Mycena s.s.) driven by repeated elements and novel gene families across ecological guilds.</title>
        <authorList>
            <consortium name="Lawrence Berkeley National Laboratory"/>
            <person name="Harder C.B."/>
            <person name="Miyauchi S."/>
            <person name="Viragh M."/>
            <person name="Kuo A."/>
            <person name="Thoen E."/>
            <person name="Andreopoulos B."/>
            <person name="Lu D."/>
            <person name="Skrede I."/>
            <person name="Drula E."/>
            <person name="Henrissat B."/>
            <person name="Morin E."/>
            <person name="Kohler A."/>
            <person name="Barry K."/>
            <person name="LaButti K."/>
            <person name="Morin E."/>
            <person name="Salamov A."/>
            <person name="Lipzen A."/>
            <person name="Mereny Z."/>
            <person name="Hegedus B."/>
            <person name="Baldrian P."/>
            <person name="Stursova M."/>
            <person name="Weitz H."/>
            <person name="Taylor A."/>
            <person name="Grigoriev I.V."/>
            <person name="Nagy L.G."/>
            <person name="Martin F."/>
            <person name="Kauserud H."/>
        </authorList>
    </citation>
    <scope>NUCLEOTIDE SEQUENCE</scope>
    <source>
        <strain evidence="1">CBHHK182m</strain>
    </source>
</reference>
<dbReference type="Proteomes" id="UP001215598">
    <property type="component" value="Unassembled WGS sequence"/>
</dbReference>
<protein>
    <submittedName>
        <fullName evidence="1">Uncharacterized protein</fullName>
    </submittedName>
</protein>
<evidence type="ECO:0000313" key="1">
    <source>
        <dbReference type="EMBL" id="KAJ7738005.1"/>
    </source>
</evidence>